<evidence type="ECO:0000256" key="2">
    <source>
        <dbReference type="SAM" id="SignalP"/>
    </source>
</evidence>
<dbReference type="Pfam" id="PF02129">
    <property type="entry name" value="Peptidase_S15"/>
    <property type="match status" value="1"/>
</dbReference>
<keyword evidence="5" id="KW-1185">Reference proteome</keyword>
<feature type="domain" description="Xaa-Pro dipeptidyl-peptidase C-terminal" evidence="3">
    <location>
        <begin position="330"/>
        <end position="550"/>
    </location>
</feature>
<dbReference type="Gene3D" id="1.10.3020.10">
    <property type="entry name" value="alpha-amino acid ester hydrolase ( Helical cap domain)"/>
    <property type="match status" value="1"/>
</dbReference>
<feature type="chain" id="PRO_5017705040" evidence="2">
    <location>
        <begin position="21"/>
        <end position="574"/>
    </location>
</feature>
<dbReference type="SMART" id="SM00939">
    <property type="entry name" value="PepX_C"/>
    <property type="match status" value="1"/>
</dbReference>
<evidence type="ECO:0000256" key="1">
    <source>
        <dbReference type="ARBA" id="ARBA00022801"/>
    </source>
</evidence>
<evidence type="ECO:0000313" key="5">
    <source>
        <dbReference type="Proteomes" id="UP000260644"/>
    </source>
</evidence>
<dbReference type="EMBL" id="QPMM01000001">
    <property type="protein sequence ID" value="RFS26912.1"/>
    <property type="molecule type" value="Genomic_DNA"/>
</dbReference>
<gene>
    <name evidence="4" type="ORF">DVR12_03760</name>
</gene>
<dbReference type="OrthoDB" id="319764at2"/>
<dbReference type="NCBIfam" id="TIGR00976">
    <property type="entry name" value="CocE_NonD"/>
    <property type="match status" value="1"/>
</dbReference>
<proteinExistence type="predicted"/>
<dbReference type="InterPro" id="IPR000383">
    <property type="entry name" value="Xaa-Pro-like_dom"/>
</dbReference>
<evidence type="ECO:0000313" key="4">
    <source>
        <dbReference type="EMBL" id="RFS26912.1"/>
    </source>
</evidence>
<dbReference type="InterPro" id="IPR029058">
    <property type="entry name" value="AB_hydrolase_fold"/>
</dbReference>
<feature type="signal peptide" evidence="2">
    <location>
        <begin position="1"/>
        <end position="20"/>
    </location>
</feature>
<organism evidence="4 5">
    <name type="scientific">Chitinophaga silvatica</name>
    <dbReference type="NCBI Taxonomy" id="2282649"/>
    <lineage>
        <taxon>Bacteria</taxon>
        <taxon>Pseudomonadati</taxon>
        <taxon>Bacteroidota</taxon>
        <taxon>Chitinophagia</taxon>
        <taxon>Chitinophagales</taxon>
        <taxon>Chitinophagaceae</taxon>
        <taxon>Chitinophaga</taxon>
    </lineage>
</organism>
<dbReference type="SUPFAM" id="SSF53474">
    <property type="entry name" value="alpha/beta-Hydrolases"/>
    <property type="match status" value="1"/>
</dbReference>
<dbReference type="Pfam" id="PF08530">
    <property type="entry name" value="PepX_C"/>
    <property type="match status" value="1"/>
</dbReference>
<keyword evidence="1 4" id="KW-0378">Hydrolase</keyword>
<keyword evidence="2" id="KW-0732">Signal</keyword>
<reference evidence="4 5" key="1">
    <citation type="submission" date="2018-07" db="EMBL/GenBank/DDBJ databases">
        <title>Chitinophaga K2CV101002-2 sp. nov., isolated from a monsoon evergreen broad-leaved forest soil.</title>
        <authorList>
            <person name="Lv Y."/>
        </authorList>
    </citation>
    <scope>NUCLEOTIDE SEQUENCE [LARGE SCALE GENOMIC DNA]</scope>
    <source>
        <strain evidence="4 5">GDMCC 1.1288</strain>
    </source>
</reference>
<dbReference type="InterPro" id="IPR005674">
    <property type="entry name" value="CocE/Ser_esterase"/>
</dbReference>
<dbReference type="RefSeq" id="WP_116974104.1">
    <property type="nucleotide sequence ID" value="NZ_QPMM01000001.1"/>
</dbReference>
<accession>A0A3E1YHP9</accession>
<name>A0A3E1YHP9_9BACT</name>
<dbReference type="SUPFAM" id="SSF49785">
    <property type="entry name" value="Galactose-binding domain-like"/>
    <property type="match status" value="1"/>
</dbReference>
<dbReference type="Gene3D" id="3.40.50.1820">
    <property type="entry name" value="alpha/beta hydrolase"/>
    <property type="match status" value="1"/>
</dbReference>
<comment type="caution">
    <text evidence="4">The sequence shown here is derived from an EMBL/GenBank/DDBJ whole genome shotgun (WGS) entry which is preliminary data.</text>
</comment>
<dbReference type="Gene3D" id="2.60.120.260">
    <property type="entry name" value="Galactose-binding domain-like"/>
    <property type="match status" value="1"/>
</dbReference>
<dbReference type="Proteomes" id="UP000260644">
    <property type="component" value="Unassembled WGS sequence"/>
</dbReference>
<evidence type="ECO:0000259" key="3">
    <source>
        <dbReference type="SMART" id="SM00939"/>
    </source>
</evidence>
<dbReference type="GO" id="GO:0008239">
    <property type="term" value="F:dipeptidyl-peptidase activity"/>
    <property type="evidence" value="ECO:0007669"/>
    <property type="project" value="InterPro"/>
</dbReference>
<sequence>MIKSTLTILLYLLTLQTTLAQSNSHPGKYIIQDSVLLNLPSGGHLCALIIRKDTNVQMPCLVMYNIYSDTATWRYASAEAVVDRGYATIEVNTRGKYCSNDPLEPFEHEAEDGYYIIDWISKQPWCNGKVGMLFGSYLGFTQWATTKHLHPALKTIIPTVAANPGIDFPRQNGVFMTWVLQWLHAVSDTKLTNDLVFTDSTRWNGIFTKYYQSGIKFSSLDSLEGTKHNIFQRWLQHPDYDEYWQKMTPQDKEFANINIPILTVTGYWDDDQLGAMHYYKQHLQQNKNANHYLVIGPYDHLTSQIMGETDTLAGLPLDSAAIFGSRKVMYEWFDYILKDSSKPTFLSNKVNFEILGKNEWKHVASLNEMYNDSALLFLNNGTLQRGKPLTIQFAQQIVDFKDRGYIKPTGEVIMNFPNLLLDSLPGFPDQLKFVSEPIESPMAISGNYEANLNLSINKKDIDIAIELYEQLPNGKFVALNHTVQRASYAKDRTKRQLLHPNKIENVMINNTYITCKQLSVGSRLVALIGVVKNPKWQINYGIGKEVSEEDISDADVPLAIKWYNNSYLKFKFLK</sequence>
<dbReference type="InterPro" id="IPR013736">
    <property type="entry name" value="Xaa-Pro_dipept_C"/>
</dbReference>
<dbReference type="InterPro" id="IPR008979">
    <property type="entry name" value="Galactose-bd-like_sf"/>
</dbReference>
<protein>
    <submittedName>
        <fullName evidence="4">CocE/NonD family hydrolase</fullName>
    </submittedName>
</protein>
<dbReference type="AlphaFoldDB" id="A0A3E1YHP9"/>